<sequence>MAHLVGKEAERRLARFWQNTIYDLKTLLGATFEEVQKHKSRWGFKVVPGKKGLAYIEVESQGNTEILSPQQILAKVLSKLKETAEEAQHQKVTSACITVPVQMSDIAREALREAAGFAGFTEVHLISDPTAAVMAYDLDLPDSSGVMKDVMVVDFGASVNVTLVRVQAGLIRIVKSETADLTASAIERVLMNHFGEEFRRKTGLDYKESRRAVFKLLSECERVKKDLSQMPQSNVQCDGFHEGCDLNAGITRARFEALTDNLLKGILTPIHNITTFAGGIDKIHSVICTGGSTKIPKVQQYLKQYFSGSNVQILSSIDGLEVNARGAALYGSLLSLRNPMLKLKKGSVSTSLSIGISSHDGTFIPIIPKDSIVPIHVVKTFGVSDNQTQFLLSVYEGESKTAKENHLLGELLFAVDPKAPALKTFQVSFTLDPNGLLKITSQSTPKKETIKFEGVKTKLKSDNEIEKYLFNSTQ</sequence>
<name>A0A6B2L1X2_9EUKA</name>
<keyword evidence="3" id="KW-0067">ATP-binding</keyword>
<dbReference type="Gene3D" id="3.30.420.40">
    <property type="match status" value="2"/>
</dbReference>
<dbReference type="PANTHER" id="PTHR19375">
    <property type="entry name" value="HEAT SHOCK PROTEIN 70KDA"/>
    <property type="match status" value="1"/>
</dbReference>
<dbReference type="InterPro" id="IPR029047">
    <property type="entry name" value="HSP70_peptide-bd_sf"/>
</dbReference>
<dbReference type="Pfam" id="PF00012">
    <property type="entry name" value="HSP70"/>
    <property type="match status" value="1"/>
</dbReference>
<comment type="similarity">
    <text evidence="1">Belongs to the heat shock protein 70 family.</text>
</comment>
<evidence type="ECO:0000256" key="2">
    <source>
        <dbReference type="ARBA" id="ARBA00022741"/>
    </source>
</evidence>
<dbReference type="GO" id="GO:0140662">
    <property type="term" value="F:ATP-dependent protein folding chaperone"/>
    <property type="evidence" value="ECO:0007669"/>
    <property type="project" value="InterPro"/>
</dbReference>
<dbReference type="GO" id="GO:0005524">
    <property type="term" value="F:ATP binding"/>
    <property type="evidence" value="ECO:0007669"/>
    <property type="project" value="UniProtKB-KW"/>
</dbReference>
<dbReference type="SUPFAM" id="SSF100920">
    <property type="entry name" value="Heat shock protein 70kD (HSP70), peptide-binding domain"/>
    <property type="match status" value="1"/>
</dbReference>
<dbReference type="SUPFAM" id="SSF53067">
    <property type="entry name" value="Actin-like ATPase domain"/>
    <property type="match status" value="2"/>
</dbReference>
<dbReference type="Gene3D" id="2.60.34.10">
    <property type="entry name" value="Substrate Binding Domain Of DNAk, Chain A, domain 1"/>
    <property type="match status" value="1"/>
</dbReference>
<proteinExistence type="inferred from homology"/>
<dbReference type="Gene3D" id="3.30.30.30">
    <property type="match status" value="1"/>
</dbReference>
<keyword evidence="2" id="KW-0547">Nucleotide-binding</keyword>
<dbReference type="AlphaFoldDB" id="A0A6B2L1X2"/>
<accession>A0A6B2L1X2</accession>
<dbReference type="InterPro" id="IPR043129">
    <property type="entry name" value="ATPase_NBD"/>
</dbReference>
<dbReference type="PRINTS" id="PR00301">
    <property type="entry name" value="HEATSHOCK70"/>
</dbReference>
<dbReference type="EMBL" id="GIBP01001952">
    <property type="protein sequence ID" value="NDV30921.1"/>
    <property type="molecule type" value="Transcribed_RNA"/>
</dbReference>
<reference evidence="4" key="1">
    <citation type="journal article" date="2020" name="J. Eukaryot. Microbiol.">
        <title>De novo Sequencing, Assembly and Annotation of the Transcriptome for the Free-Living Testate Amoeba Arcella intermedia.</title>
        <authorList>
            <person name="Ribeiro G.M."/>
            <person name="Porfirio-Sousa A.L."/>
            <person name="Maurer-Alcala X.X."/>
            <person name="Katz L.A."/>
            <person name="Lahr D.J.G."/>
        </authorList>
    </citation>
    <scope>NUCLEOTIDE SEQUENCE</scope>
</reference>
<protein>
    <submittedName>
        <fullName evidence="4">Uncharacterized protein</fullName>
    </submittedName>
</protein>
<evidence type="ECO:0000256" key="3">
    <source>
        <dbReference type="ARBA" id="ARBA00022840"/>
    </source>
</evidence>
<dbReference type="InterPro" id="IPR013126">
    <property type="entry name" value="Hsp_70_fam"/>
</dbReference>
<evidence type="ECO:0000313" key="4">
    <source>
        <dbReference type="EMBL" id="NDV30921.1"/>
    </source>
</evidence>
<dbReference type="Gene3D" id="3.90.640.10">
    <property type="entry name" value="Actin, Chain A, domain 4"/>
    <property type="match status" value="1"/>
</dbReference>
<dbReference type="FunFam" id="3.90.640.10:FF:000010">
    <property type="entry name" value="heat shock 70 kDa protein 14"/>
    <property type="match status" value="1"/>
</dbReference>
<evidence type="ECO:0000256" key="1">
    <source>
        <dbReference type="ARBA" id="ARBA00007381"/>
    </source>
</evidence>
<organism evidence="4">
    <name type="scientific">Arcella intermedia</name>
    <dbReference type="NCBI Taxonomy" id="1963864"/>
    <lineage>
        <taxon>Eukaryota</taxon>
        <taxon>Amoebozoa</taxon>
        <taxon>Tubulinea</taxon>
        <taxon>Elardia</taxon>
        <taxon>Arcellinida</taxon>
        <taxon>Sphaerothecina</taxon>
        <taxon>Arcellidae</taxon>
        <taxon>Arcella</taxon>
    </lineage>
</organism>